<name>A0A2T0U674_9MICO</name>
<dbReference type="AlphaFoldDB" id="A0A2T0U674"/>
<proteinExistence type="predicted"/>
<evidence type="ECO:0000313" key="1">
    <source>
        <dbReference type="EMBL" id="PRY53382.1"/>
    </source>
</evidence>
<accession>A0A2T0U674</accession>
<sequence>MPEPTLCCRAGGDYCDRCDLLVGLPGLHVIAVERDDRDRLVVMVESAAEAMGCRSCGVIVHGHGRVNVHLVD</sequence>
<keyword evidence="2" id="KW-1185">Reference proteome</keyword>
<feature type="non-terminal residue" evidence="1">
    <location>
        <position position="72"/>
    </location>
</feature>
<protein>
    <submittedName>
        <fullName evidence="1">Uncharacterized protein</fullName>
    </submittedName>
</protein>
<organism evidence="1 2">
    <name type="scientific">Knoellia remsis</name>
    <dbReference type="NCBI Taxonomy" id="407159"/>
    <lineage>
        <taxon>Bacteria</taxon>
        <taxon>Bacillati</taxon>
        <taxon>Actinomycetota</taxon>
        <taxon>Actinomycetes</taxon>
        <taxon>Micrococcales</taxon>
        <taxon>Intrasporangiaceae</taxon>
        <taxon>Knoellia</taxon>
    </lineage>
</organism>
<comment type="caution">
    <text evidence="1">The sequence shown here is derived from an EMBL/GenBank/DDBJ whole genome shotgun (WGS) entry which is preliminary data.</text>
</comment>
<gene>
    <name evidence="1" type="ORF">BCF74_1281</name>
</gene>
<reference evidence="1 2" key="1">
    <citation type="submission" date="2018-03" db="EMBL/GenBank/DDBJ databases">
        <title>Genomic Encyclopedia of Archaeal and Bacterial Type Strains, Phase II (KMG-II): from individual species to whole genera.</title>
        <authorList>
            <person name="Goeker M."/>
        </authorList>
    </citation>
    <scope>NUCLEOTIDE SEQUENCE [LARGE SCALE GENOMIC DNA]</scope>
    <source>
        <strain evidence="1 2">ATCC BAA-1496</strain>
    </source>
</reference>
<dbReference type="EMBL" id="PVTI01000028">
    <property type="protein sequence ID" value="PRY53382.1"/>
    <property type="molecule type" value="Genomic_DNA"/>
</dbReference>
<evidence type="ECO:0000313" key="2">
    <source>
        <dbReference type="Proteomes" id="UP000237822"/>
    </source>
</evidence>
<dbReference type="Proteomes" id="UP000237822">
    <property type="component" value="Unassembled WGS sequence"/>
</dbReference>